<gene>
    <name evidence="3" type="ORF">BJX67DRAFT_366471</name>
</gene>
<dbReference type="PANTHER" id="PTHR28243">
    <property type="entry name" value="AGL049CP"/>
    <property type="match status" value="1"/>
</dbReference>
<name>A0ABR4LCP9_9EURO</name>
<evidence type="ECO:0000259" key="2">
    <source>
        <dbReference type="Pfam" id="PF12766"/>
    </source>
</evidence>
<proteinExistence type="predicted"/>
<dbReference type="EMBL" id="JBFXLQ010000069">
    <property type="protein sequence ID" value="KAL2862311.1"/>
    <property type="molecule type" value="Genomic_DNA"/>
</dbReference>
<feature type="region of interest" description="Disordered" evidence="1">
    <location>
        <begin position="180"/>
        <end position="206"/>
    </location>
</feature>
<keyword evidence="4" id="KW-1185">Reference proteome</keyword>
<dbReference type="RefSeq" id="XP_070881290.1">
    <property type="nucleotide sequence ID" value="XM_071030407.1"/>
</dbReference>
<reference evidence="3 4" key="1">
    <citation type="submission" date="2024-07" db="EMBL/GenBank/DDBJ databases">
        <title>Section-level genome sequencing and comparative genomics of Aspergillus sections Usti and Cavernicolus.</title>
        <authorList>
            <consortium name="Lawrence Berkeley National Laboratory"/>
            <person name="Nybo J.L."/>
            <person name="Vesth T.C."/>
            <person name="Theobald S."/>
            <person name="Frisvad J.C."/>
            <person name="Larsen T.O."/>
            <person name="Kjaerboelling I."/>
            <person name="Rothschild-Mancinelli K."/>
            <person name="Lyhne E.K."/>
            <person name="Kogle M.E."/>
            <person name="Barry K."/>
            <person name="Clum A."/>
            <person name="Na H."/>
            <person name="Ledsgaard L."/>
            <person name="Lin J."/>
            <person name="Lipzen A."/>
            <person name="Kuo A."/>
            <person name="Riley R."/>
            <person name="Mondo S."/>
            <person name="Labutti K."/>
            <person name="Haridas S."/>
            <person name="Pangalinan J."/>
            <person name="Salamov A.A."/>
            <person name="Simmons B.A."/>
            <person name="Magnuson J.K."/>
            <person name="Chen J."/>
            <person name="Drula E."/>
            <person name="Henrissat B."/>
            <person name="Wiebenga A."/>
            <person name="Lubbers R.J."/>
            <person name="Gomes A.C."/>
            <person name="Macurrencykelacurrency M.R."/>
            <person name="Stajich J."/>
            <person name="Grigoriev I.V."/>
            <person name="Mortensen U.H."/>
            <person name="De Vries R.P."/>
            <person name="Baker S.E."/>
            <person name="Andersen M.R."/>
        </authorList>
    </citation>
    <scope>NUCLEOTIDE SEQUENCE [LARGE SCALE GENOMIC DNA]</scope>
    <source>
        <strain evidence="3 4">CBS 449.75</strain>
    </source>
</reference>
<sequence>MPPPAVAPWRSLFLTSLEKSKASSFSLTTVAYNAQHKPVPRSRTVEFRGFWPKPASALHPSGSEALKAQNIGLKPEVYDSDMLSITTDARMKKTGELAESDGVVEGLFWFEPVSVQWRIRGRAIVIGGPAMEKAEWEARERIRKGMRLREGVDGNGEDVKSWDWDRQVTTYFAAHTPVMRGSFKNPPPGVPRSETPSTPELKLNQKVEDLNDPIARENFRVLVICPEEVEILDLSSPDDVRRTNWVFEDGGKWEEIDLWP</sequence>
<protein>
    <recommendedName>
        <fullName evidence="2">Pyridoxamine 5'-phosphate oxidase Alr4036 family FMN-binding domain-containing protein</fullName>
    </recommendedName>
</protein>
<dbReference type="InterPro" id="IPR012349">
    <property type="entry name" value="Split_barrel_FMN-bd"/>
</dbReference>
<evidence type="ECO:0000313" key="3">
    <source>
        <dbReference type="EMBL" id="KAL2862311.1"/>
    </source>
</evidence>
<dbReference type="PANTHER" id="PTHR28243:SF1">
    <property type="entry name" value="PYRIDOXAMINE 5'-PHOSPHATE OXIDASE ALR4036 FAMILY FMN-BINDING DOMAIN-CONTAINING PROTEIN"/>
    <property type="match status" value="1"/>
</dbReference>
<dbReference type="Proteomes" id="UP001610432">
    <property type="component" value="Unassembled WGS sequence"/>
</dbReference>
<dbReference type="Pfam" id="PF12766">
    <property type="entry name" value="Pyridox_oxase_2"/>
    <property type="match status" value="1"/>
</dbReference>
<organism evidence="3 4">
    <name type="scientific">Aspergillus lucknowensis</name>
    <dbReference type="NCBI Taxonomy" id="176173"/>
    <lineage>
        <taxon>Eukaryota</taxon>
        <taxon>Fungi</taxon>
        <taxon>Dikarya</taxon>
        <taxon>Ascomycota</taxon>
        <taxon>Pezizomycotina</taxon>
        <taxon>Eurotiomycetes</taxon>
        <taxon>Eurotiomycetidae</taxon>
        <taxon>Eurotiales</taxon>
        <taxon>Aspergillaceae</taxon>
        <taxon>Aspergillus</taxon>
        <taxon>Aspergillus subgen. Nidulantes</taxon>
    </lineage>
</organism>
<evidence type="ECO:0000313" key="4">
    <source>
        <dbReference type="Proteomes" id="UP001610432"/>
    </source>
</evidence>
<comment type="caution">
    <text evidence="3">The sequence shown here is derived from an EMBL/GenBank/DDBJ whole genome shotgun (WGS) entry which is preliminary data.</text>
</comment>
<evidence type="ECO:0000256" key="1">
    <source>
        <dbReference type="SAM" id="MobiDB-lite"/>
    </source>
</evidence>
<feature type="domain" description="Pyridoxamine 5'-phosphate oxidase Alr4036 family FMN-binding" evidence="2">
    <location>
        <begin position="7"/>
        <end position="126"/>
    </location>
</feature>
<accession>A0ABR4LCP9</accession>
<dbReference type="GeneID" id="98145479"/>
<dbReference type="Gene3D" id="2.30.110.10">
    <property type="entry name" value="Electron Transport, Fmn-binding Protein, Chain A"/>
    <property type="match status" value="1"/>
</dbReference>
<dbReference type="SUPFAM" id="SSF50475">
    <property type="entry name" value="FMN-binding split barrel"/>
    <property type="match status" value="1"/>
</dbReference>
<dbReference type="InterPro" id="IPR024624">
    <property type="entry name" value="Pyridox_Oxase_Alr4036_FMN-bd"/>
</dbReference>